<dbReference type="Proteomes" id="UP000306918">
    <property type="component" value="Unassembled WGS sequence"/>
</dbReference>
<dbReference type="CDD" id="cd02230">
    <property type="entry name" value="cupin_HP0902-like"/>
    <property type="match status" value="1"/>
</dbReference>
<dbReference type="InterPro" id="IPR011051">
    <property type="entry name" value="RmlC_Cupin_sf"/>
</dbReference>
<protein>
    <submittedName>
        <fullName evidence="1">Cupin</fullName>
    </submittedName>
</protein>
<accession>A0A4S8HXK9</accession>
<dbReference type="PANTHER" id="PTHR37694">
    <property type="entry name" value="SLR8022 PROTEIN"/>
    <property type="match status" value="1"/>
</dbReference>
<evidence type="ECO:0000313" key="1">
    <source>
        <dbReference type="EMBL" id="THU40463.1"/>
    </source>
</evidence>
<dbReference type="Gene3D" id="2.60.120.10">
    <property type="entry name" value="Jelly Rolls"/>
    <property type="match status" value="1"/>
</dbReference>
<keyword evidence="2" id="KW-1185">Reference proteome</keyword>
<dbReference type="AlphaFoldDB" id="A0A4S8HXK9"/>
<dbReference type="InterPro" id="IPR014710">
    <property type="entry name" value="RmlC-like_jellyroll"/>
</dbReference>
<gene>
    <name evidence="1" type="ORF">FAM09_11420</name>
</gene>
<dbReference type="OrthoDB" id="1121052at2"/>
<proteinExistence type="predicted"/>
<reference evidence="1 2" key="1">
    <citation type="submission" date="2019-04" db="EMBL/GenBank/DDBJ databases">
        <title>Niastella caeni sp. nov., isolated from activated sludge.</title>
        <authorList>
            <person name="Sheng M."/>
        </authorList>
    </citation>
    <scope>NUCLEOTIDE SEQUENCE [LARGE SCALE GENOMIC DNA]</scope>
    <source>
        <strain evidence="1 2">HX-2-15</strain>
    </source>
</reference>
<sequence>MDNENKNQRSENIELEKSKSHIIVEIIEYVPNSVVIKTIIKKSTGNISIMSFDSGEGLTEKTSPFDVFAQIIEGKAEIVIDNITNLLQSGQGIIIPAHSPNFIKPNGRFKMILTTIKSGYE</sequence>
<dbReference type="SUPFAM" id="SSF51182">
    <property type="entry name" value="RmlC-like cupins"/>
    <property type="match status" value="1"/>
</dbReference>
<name>A0A4S8HXK9_9BACT</name>
<comment type="caution">
    <text evidence="1">The sequence shown here is derived from an EMBL/GenBank/DDBJ whole genome shotgun (WGS) entry which is preliminary data.</text>
</comment>
<dbReference type="RefSeq" id="WP_136577216.1">
    <property type="nucleotide sequence ID" value="NZ_STFF01000002.1"/>
</dbReference>
<dbReference type="EMBL" id="STFF01000002">
    <property type="protein sequence ID" value="THU40463.1"/>
    <property type="molecule type" value="Genomic_DNA"/>
</dbReference>
<evidence type="ECO:0000313" key="2">
    <source>
        <dbReference type="Proteomes" id="UP000306918"/>
    </source>
</evidence>
<organism evidence="1 2">
    <name type="scientific">Niastella caeni</name>
    <dbReference type="NCBI Taxonomy" id="2569763"/>
    <lineage>
        <taxon>Bacteria</taxon>
        <taxon>Pseudomonadati</taxon>
        <taxon>Bacteroidota</taxon>
        <taxon>Chitinophagia</taxon>
        <taxon>Chitinophagales</taxon>
        <taxon>Chitinophagaceae</taxon>
        <taxon>Niastella</taxon>
    </lineage>
</organism>
<dbReference type="PANTHER" id="PTHR37694:SF1">
    <property type="entry name" value="SLR8022 PROTEIN"/>
    <property type="match status" value="1"/>
</dbReference>